<dbReference type="Pfam" id="PF01359">
    <property type="entry name" value="Transposase_1"/>
    <property type="match status" value="1"/>
</dbReference>
<dbReference type="GO" id="GO:0003676">
    <property type="term" value="F:nucleic acid binding"/>
    <property type="evidence" value="ECO:0007669"/>
    <property type="project" value="InterPro"/>
</dbReference>
<sequence length="156" mass="18173">MFELHGPKRLSDIVTGDETWFLFFIIPPERLNRMWIDGQVDRPAMLRPGFQSRKRMFTVFFNYRGSLAVDILPQDTTMTATYYVQDVLSQVKSAINEQRSKDSLAGGKFHRIQDFTKAVNSELPTIPEEDYQGAFRKRQITLKRCIESHGEYFEGL</sequence>
<evidence type="ECO:0000313" key="2">
    <source>
        <dbReference type="Proteomes" id="UP000762676"/>
    </source>
</evidence>
<accession>A0AAV4FJU3</accession>
<gene>
    <name evidence="1" type="ORF">ElyMa_003871700</name>
</gene>
<organism evidence="1 2">
    <name type="scientific">Elysia marginata</name>
    <dbReference type="NCBI Taxonomy" id="1093978"/>
    <lineage>
        <taxon>Eukaryota</taxon>
        <taxon>Metazoa</taxon>
        <taxon>Spiralia</taxon>
        <taxon>Lophotrochozoa</taxon>
        <taxon>Mollusca</taxon>
        <taxon>Gastropoda</taxon>
        <taxon>Heterobranchia</taxon>
        <taxon>Euthyneura</taxon>
        <taxon>Panpulmonata</taxon>
        <taxon>Sacoglossa</taxon>
        <taxon>Placobranchoidea</taxon>
        <taxon>Plakobranchidae</taxon>
        <taxon>Elysia</taxon>
    </lineage>
</organism>
<dbReference type="InterPro" id="IPR001888">
    <property type="entry name" value="Transposase_1"/>
</dbReference>
<dbReference type="Proteomes" id="UP000762676">
    <property type="component" value="Unassembled WGS sequence"/>
</dbReference>
<dbReference type="InterPro" id="IPR036397">
    <property type="entry name" value="RNaseH_sf"/>
</dbReference>
<comment type="caution">
    <text evidence="1">The sequence shown here is derived from an EMBL/GenBank/DDBJ whole genome shotgun (WGS) entry which is preliminary data.</text>
</comment>
<protein>
    <submittedName>
        <fullName evidence="1">Transposase</fullName>
    </submittedName>
</protein>
<dbReference type="EMBL" id="BMAT01007891">
    <property type="protein sequence ID" value="GFR73619.1"/>
    <property type="molecule type" value="Genomic_DNA"/>
</dbReference>
<keyword evidence="2" id="KW-1185">Reference proteome</keyword>
<dbReference type="AlphaFoldDB" id="A0AAV4FJU3"/>
<dbReference type="Gene3D" id="3.30.420.10">
    <property type="entry name" value="Ribonuclease H-like superfamily/Ribonuclease H"/>
    <property type="match status" value="1"/>
</dbReference>
<reference evidence="1 2" key="1">
    <citation type="journal article" date="2021" name="Elife">
        <title>Chloroplast acquisition without the gene transfer in kleptoplastic sea slugs, Plakobranchus ocellatus.</title>
        <authorList>
            <person name="Maeda T."/>
            <person name="Takahashi S."/>
            <person name="Yoshida T."/>
            <person name="Shimamura S."/>
            <person name="Takaki Y."/>
            <person name="Nagai Y."/>
            <person name="Toyoda A."/>
            <person name="Suzuki Y."/>
            <person name="Arimoto A."/>
            <person name="Ishii H."/>
            <person name="Satoh N."/>
            <person name="Nishiyama T."/>
            <person name="Hasebe M."/>
            <person name="Maruyama T."/>
            <person name="Minagawa J."/>
            <person name="Obokata J."/>
            <person name="Shigenobu S."/>
        </authorList>
    </citation>
    <scope>NUCLEOTIDE SEQUENCE [LARGE SCALE GENOMIC DNA]</scope>
</reference>
<evidence type="ECO:0000313" key="1">
    <source>
        <dbReference type="EMBL" id="GFR73619.1"/>
    </source>
</evidence>
<name>A0AAV4FJU3_9GAST</name>
<proteinExistence type="predicted"/>